<dbReference type="EMBL" id="QLMD01000002">
    <property type="protein sequence ID" value="RAK00581.1"/>
    <property type="molecule type" value="Genomic_DNA"/>
</dbReference>
<name>A0A327X208_9GAMM</name>
<dbReference type="PANTHER" id="PTHR45138:SF9">
    <property type="entry name" value="DIGUANYLATE CYCLASE DGCM-RELATED"/>
    <property type="match status" value="1"/>
</dbReference>
<sequence>MALALSALVTAIVAPLVTWQLVNMVFRIHQLQRDLRQLATFDALPGLLNLGHGAGAHVLKSFGRMLSDLVRGSDVVGRIGGEEFLICLYGVSPEALADYYDKLIHAARLQPYFYAGQRFHVTASVGATHFKGTHLALGQLIQQADETLYQAKRAGRDQWRMYTAVKPSKHALSWEI</sequence>
<dbReference type="EC" id="2.7.7.65" evidence="1"/>
<dbReference type="Proteomes" id="UP000249203">
    <property type="component" value="Unassembled WGS sequence"/>
</dbReference>
<dbReference type="InterPro" id="IPR043128">
    <property type="entry name" value="Rev_trsase/Diguanyl_cyclase"/>
</dbReference>
<dbReference type="NCBIfam" id="TIGR00254">
    <property type="entry name" value="GGDEF"/>
    <property type="match status" value="1"/>
</dbReference>
<dbReference type="Gene3D" id="3.30.70.270">
    <property type="match status" value="1"/>
</dbReference>
<dbReference type="GO" id="GO:1902201">
    <property type="term" value="P:negative regulation of bacterial-type flagellum-dependent cell motility"/>
    <property type="evidence" value="ECO:0007669"/>
    <property type="project" value="TreeGrafter"/>
</dbReference>
<dbReference type="SUPFAM" id="SSF55073">
    <property type="entry name" value="Nucleotide cyclase"/>
    <property type="match status" value="1"/>
</dbReference>
<evidence type="ECO:0000313" key="5">
    <source>
        <dbReference type="Proteomes" id="UP000249203"/>
    </source>
</evidence>
<evidence type="ECO:0000259" key="3">
    <source>
        <dbReference type="PROSITE" id="PS50887"/>
    </source>
</evidence>
<evidence type="ECO:0000256" key="2">
    <source>
        <dbReference type="ARBA" id="ARBA00034247"/>
    </source>
</evidence>
<organism evidence="4 5">
    <name type="scientific">Aliidiomarina maris</name>
    <dbReference type="NCBI Taxonomy" id="531312"/>
    <lineage>
        <taxon>Bacteria</taxon>
        <taxon>Pseudomonadati</taxon>
        <taxon>Pseudomonadota</taxon>
        <taxon>Gammaproteobacteria</taxon>
        <taxon>Alteromonadales</taxon>
        <taxon>Idiomarinaceae</taxon>
        <taxon>Aliidiomarina</taxon>
    </lineage>
</organism>
<dbReference type="GO" id="GO:0043709">
    <property type="term" value="P:cell adhesion involved in single-species biofilm formation"/>
    <property type="evidence" value="ECO:0007669"/>
    <property type="project" value="TreeGrafter"/>
</dbReference>
<protein>
    <recommendedName>
        <fullName evidence="1">diguanylate cyclase</fullName>
        <ecNumber evidence="1">2.7.7.65</ecNumber>
    </recommendedName>
</protein>
<reference evidence="4 5" key="1">
    <citation type="submission" date="2018-06" db="EMBL/GenBank/DDBJ databases">
        <title>Genomic Encyclopedia of Type Strains, Phase III (KMG-III): the genomes of soil and plant-associated and newly described type strains.</title>
        <authorList>
            <person name="Whitman W."/>
        </authorList>
    </citation>
    <scope>NUCLEOTIDE SEQUENCE [LARGE SCALE GENOMIC DNA]</scope>
    <source>
        <strain evidence="4 5">CGMCC 1.15366</strain>
    </source>
</reference>
<dbReference type="PANTHER" id="PTHR45138">
    <property type="entry name" value="REGULATORY COMPONENTS OF SENSORY TRANSDUCTION SYSTEM"/>
    <property type="match status" value="1"/>
</dbReference>
<gene>
    <name evidence="4" type="ORF">B0I24_1026</name>
</gene>
<dbReference type="PROSITE" id="PS50887">
    <property type="entry name" value="GGDEF"/>
    <property type="match status" value="1"/>
</dbReference>
<dbReference type="CDD" id="cd01949">
    <property type="entry name" value="GGDEF"/>
    <property type="match status" value="1"/>
</dbReference>
<dbReference type="InterPro" id="IPR000160">
    <property type="entry name" value="GGDEF_dom"/>
</dbReference>
<dbReference type="RefSeq" id="WP_157983227.1">
    <property type="nucleotide sequence ID" value="NZ_QLMD01000002.1"/>
</dbReference>
<dbReference type="GO" id="GO:0052621">
    <property type="term" value="F:diguanylate cyclase activity"/>
    <property type="evidence" value="ECO:0007669"/>
    <property type="project" value="UniProtKB-EC"/>
</dbReference>
<feature type="domain" description="GGDEF" evidence="3">
    <location>
        <begin position="19"/>
        <end position="164"/>
    </location>
</feature>
<dbReference type="SMART" id="SM00267">
    <property type="entry name" value="GGDEF"/>
    <property type="match status" value="1"/>
</dbReference>
<dbReference type="GO" id="GO:0005886">
    <property type="term" value="C:plasma membrane"/>
    <property type="evidence" value="ECO:0007669"/>
    <property type="project" value="TreeGrafter"/>
</dbReference>
<proteinExistence type="predicted"/>
<accession>A0A327X208</accession>
<comment type="caution">
    <text evidence="4">The sequence shown here is derived from an EMBL/GenBank/DDBJ whole genome shotgun (WGS) entry which is preliminary data.</text>
</comment>
<evidence type="ECO:0000256" key="1">
    <source>
        <dbReference type="ARBA" id="ARBA00012528"/>
    </source>
</evidence>
<dbReference type="InterPro" id="IPR029787">
    <property type="entry name" value="Nucleotide_cyclase"/>
</dbReference>
<evidence type="ECO:0000313" key="4">
    <source>
        <dbReference type="EMBL" id="RAK00581.1"/>
    </source>
</evidence>
<comment type="catalytic activity">
    <reaction evidence="2">
        <text>2 GTP = 3',3'-c-di-GMP + 2 diphosphate</text>
        <dbReference type="Rhea" id="RHEA:24898"/>
        <dbReference type="ChEBI" id="CHEBI:33019"/>
        <dbReference type="ChEBI" id="CHEBI:37565"/>
        <dbReference type="ChEBI" id="CHEBI:58805"/>
        <dbReference type="EC" id="2.7.7.65"/>
    </reaction>
</comment>
<dbReference type="AlphaFoldDB" id="A0A327X208"/>
<dbReference type="Pfam" id="PF00990">
    <property type="entry name" value="GGDEF"/>
    <property type="match status" value="1"/>
</dbReference>
<dbReference type="InterPro" id="IPR050469">
    <property type="entry name" value="Diguanylate_Cyclase"/>
</dbReference>